<keyword evidence="2" id="KW-0808">Transferase</keyword>
<sequence>MVDRKLPASFLQQLKELEASYLTESDPIRQSGFGGGPLRWRSEREPILEAIEMDGDLLDVGCANGFLLECLVEWASERGTALTPHGLDQGAELIELAKQRFPAHKSNFHVGNAWDWEPPRQFQYVYTMHDCLPIEFLEEYLQRLLSRVVCTGGRLIIGAYGSRSQGTPPFDVEHFLKSRGFSVAGTTGGGNPPITSFAWVDKQPKL</sequence>
<gene>
    <name evidence="2" type="ORF">E3J62_05765</name>
</gene>
<dbReference type="Proteomes" id="UP000315525">
    <property type="component" value="Unassembled WGS sequence"/>
</dbReference>
<dbReference type="SUPFAM" id="SSF53335">
    <property type="entry name" value="S-adenosyl-L-methionine-dependent methyltransferases"/>
    <property type="match status" value="1"/>
</dbReference>
<dbReference type="GO" id="GO:0032259">
    <property type="term" value="P:methylation"/>
    <property type="evidence" value="ECO:0007669"/>
    <property type="project" value="UniProtKB-KW"/>
</dbReference>
<accession>A0A523UU33</accession>
<dbReference type="Gene3D" id="3.40.50.150">
    <property type="entry name" value="Vaccinia Virus protein VP39"/>
    <property type="match status" value="1"/>
</dbReference>
<dbReference type="CDD" id="cd02440">
    <property type="entry name" value="AdoMet_MTases"/>
    <property type="match status" value="1"/>
</dbReference>
<dbReference type="InterPro" id="IPR029063">
    <property type="entry name" value="SAM-dependent_MTases_sf"/>
</dbReference>
<keyword evidence="2" id="KW-0489">Methyltransferase</keyword>
<dbReference type="Pfam" id="PF13649">
    <property type="entry name" value="Methyltransf_25"/>
    <property type="match status" value="1"/>
</dbReference>
<dbReference type="InterPro" id="IPR041698">
    <property type="entry name" value="Methyltransf_25"/>
</dbReference>
<dbReference type="EMBL" id="SOJN01000070">
    <property type="protein sequence ID" value="TET46042.1"/>
    <property type="molecule type" value="Genomic_DNA"/>
</dbReference>
<evidence type="ECO:0000313" key="3">
    <source>
        <dbReference type="Proteomes" id="UP000315525"/>
    </source>
</evidence>
<evidence type="ECO:0000313" key="2">
    <source>
        <dbReference type="EMBL" id="TET46042.1"/>
    </source>
</evidence>
<name>A0A523UU33_UNCT6</name>
<comment type="caution">
    <text evidence="2">The sequence shown here is derived from an EMBL/GenBank/DDBJ whole genome shotgun (WGS) entry which is preliminary data.</text>
</comment>
<evidence type="ECO:0000259" key="1">
    <source>
        <dbReference type="Pfam" id="PF13649"/>
    </source>
</evidence>
<feature type="domain" description="Methyltransferase" evidence="1">
    <location>
        <begin position="58"/>
        <end position="144"/>
    </location>
</feature>
<proteinExistence type="predicted"/>
<protein>
    <submittedName>
        <fullName evidence="2">Methyltransferase domain-containing protein</fullName>
    </submittedName>
</protein>
<reference evidence="2 3" key="1">
    <citation type="submission" date="2019-03" db="EMBL/GenBank/DDBJ databases">
        <title>Metabolic potential of uncultured bacteria and archaea associated with petroleum seepage in deep-sea sediments.</title>
        <authorList>
            <person name="Dong X."/>
            <person name="Hubert C."/>
        </authorList>
    </citation>
    <scope>NUCLEOTIDE SEQUENCE [LARGE SCALE GENOMIC DNA]</scope>
    <source>
        <strain evidence="2">E44_bin18</strain>
    </source>
</reference>
<dbReference type="AlphaFoldDB" id="A0A523UU33"/>
<organism evidence="2 3">
    <name type="scientific">candidate division TA06 bacterium</name>
    <dbReference type="NCBI Taxonomy" id="2250710"/>
    <lineage>
        <taxon>Bacteria</taxon>
        <taxon>Bacteria division TA06</taxon>
    </lineage>
</organism>
<dbReference type="GO" id="GO:0008168">
    <property type="term" value="F:methyltransferase activity"/>
    <property type="evidence" value="ECO:0007669"/>
    <property type="project" value="UniProtKB-KW"/>
</dbReference>